<gene>
    <name evidence="2" type="ORF">HMPREF0202_00821</name>
</gene>
<name>U7VC74_9FUSO</name>
<dbReference type="STRING" id="1319815.HMPREF0202_00821"/>
<evidence type="ECO:0000313" key="3">
    <source>
        <dbReference type="Proteomes" id="UP000017081"/>
    </source>
</evidence>
<proteinExistence type="predicted"/>
<feature type="transmembrane region" description="Helical" evidence="1">
    <location>
        <begin position="28"/>
        <end position="46"/>
    </location>
</feature>
<keyword evidence="1" id="KW-1133">Transmembrane helix</keyword>
<dbReference type="SUPFAM" id="SSF53474">
    <property type="entry name" value="alpha/beta-Hydrolases"/>
    <property type="match status" value="1"/>
</dbReference>
<dbReference type="Gene3D" id="3.40.50.1820">
    <property type="entry name" value="alpha/beta hydrolase"/>
    <property type="match status" value="1"/>
</dbReference>
<protein>
    <recommendedName>
        <fullName evidence="4">Serine aminopeptidase S33 domain-containing protein</fullName>
    </recommendedName>
</protein>
<keyword evidence="3" id="KW-1185">Reference proteome</keyword>
<organism evidence="2 3">
    <name type="scientific">Cetobacterium somerae ATCC BAA-474</name>
    <dbReference type="NCBI Taxonomy" id="1319815"/>
    <lineage>
        <taxon>Bacteria</taxon>
        <taxon>Fusobacteriati</taxon>
        <taxon>Fusobacteriota</taxon>
        <taxon>Fusobacteriia</taxon>
        <taxon>Fusobacteriales</taxon>
        <taxon>Fusobacteriaceae</taxon>
        <taxon>Cetobacterium</taxon>
    </lineage>
</organism>
<dbReference type="Proteomes" id="UP000017081">
    <property type="component" value="Unassembled WGS sequence"/>
</dbReference>
<evidence type="ECO:0008006" key="4">
    <source>
        <dbReference type="Google" id="ProtNLM"/>
    </source>
</evidence>
<dbReference type="eggNOG" id="COG2267">
    <property type="taxonomic scope" value="Bacteria"/>
</dbReference>
<dbReference type="InterPro" id="IPR029058">
    <property type="entry name" value="AB_hydrolase_fold"/>
</dbReference>
<reference evidence="2 3" key="1">
    <citation type="submission" date="2013-08" db="EMBL/GenBank/DDBJ databases">
        <authorList>
            <person name="Weinstock G."/>
            <person name="Sodergren E."/>
            <person name="Wylie T."/>
            <person name="Fulton L."/>
            <person name="Fulton R."/>
            <person name="Fronick C."/>
            <person name="O'Laughlin M."/>
            <person name="Godfrey J."/>
            <person name="Miner T."/>
            <person name="Herter B."/>
            <person name="Appelbaum E."/>
            <person name="Cordes M."/>
            <person name="Lek S."/>
            <person name="Wollam A."/>
            <person name="Pepin K.H."/>
            <person name="Palsikar V.B."/>
            <person name="Mitreva M."/>
            <person name="Wilson R.K."/>
        </authorList>
    </citation>
    <scope>NUCLEOTIDE SEQUENCE [LARGE SCALE GENOMIC DNA]</scope>
    <source>
        <strain evidence="2 3">ATCC BAA-474</strain>
    </source>
</reference>
<dbReference type="HOGENOM" id="CLU_043381_0_0_0"/>
<accession>U7VC74</accession>
<evidence type="ECO:0000313" key="2">
    <source>
        <dbReference type="EMBL" id="ERT69312.1"/>
    </source>
</evidence>
<keyword evidence="1" id="KW-0812">Transmembrane</keyword>
<dbReference type="AlphaFoldDB" id="U7VC74"/>
<keyword evidence="1" id="KW-0472">Membrane</keyword>
<dbReference type="EMBL" id="AXZF01000029">
    <property type="protein sequence ID" value="ERT69312.1"/>
    <property type="molecule type" value="Genomic_DNA"/>
</dbReference>
<comment type="caution">
    <text evidence="2">The sequence shown here is derived from an EMBL/GenBank/DDBJ whole genome shotgun (WGS) entry which is preliminary data.</text>
</comment>
<evidence type="ECO:0000256" key="1">
    <source>
        <dbReference type="SAM" id="Phobius"/>
    </source>
</evidence>
<sequence length="486" mass="56677">MIAFISLDKYKLKGELFVKRVINVIKKFLIFLIILILVVQFTRAYLYNKMAPELKKWHEKSKYEEPEYEKFKTIDEYLVAEKEFLEKTYAEVEVKSKDDLTRFSKNGILSPINEKGENINSSFELIPEKIKGGVLLLHGLTDSPFMMRDVGQIFYEKGYYVLGLRYKYHGTFPGELPKISQKDFEEAAIFGSKMIKEKLKDIKNPEFYMVGFSTGAAATLQYITQSVKKDKELPTPQKVFWLSPAMGVSSAAKFGFLDSWVSMIPYFKKFQWLDINPEYDPSKYNSFPKNPGIQVYYLIKKAKLNFSKLGKEEKMNLPPIYSYTSLVDSTVLDKDLYDIFEKMENPNNKLVIFDINRKFEDFFKPNLIKLNLKDEMSELNFKFNVAFISNYSSKKDDEVAILNYNNNVFSEENKSNLKWNESNFSLSHVAIPISPSNPIYGRDSILGSLNLKGENNSLYLSPNLLYRLRYNEFFQYIENDIKMVLN</sequence>